<dbReference type="AlphaFoldDB" id="A0A0U1KY94"/>
<evidence type="ECO:0000313" key="2">
    <source>
        <dbReference type="Proteomes" id="UP000049855"/>
    </source>
</evidence>
<keyword evidence="2" id="KW-1185">Reference proteome</keyword>
<gene>
    <name evidence="1" type="ORF">SpAn4DRAFT_2850</name>
</gene>
<proteinExistence type="predicted"/>
<evidence type="ECO:0000313" key="1">
    <source>
        <dbReference type="EMBL" id="CQR72390.1"/>
    </source>
</evidence>
<reference evidence="2" key="1">
    <citation type="submission" date="2015-03" db="EMBL/GenBank/DDBJ databases">
        <authorList>
            <person name="Nijsse Bart"/>
        </authorList>
    </citation>
    <scope>NUCLEOTIDE SEQUENCE [LARGE SCALE GENOMIC DNA]</scope>
</reference>
<dbReference type="EMBL" id="CTRP01000010">
    <property type="protein sequence ID" value="CQR72390.1"/>
    <property type="molecule type" value="Genomic_DNA"/>
</dbReference>
<dbReference type="Proteomes" id="UP000049855">
    <property type="component" value="Unassembled WGS sequence"/>
</dbReference>
<sequence>MPILKAQENRGLQQASAYFPTGQEITAGGKIPPAVSE</sequence>
<protein>
    <submittedName>
        <fullName evidence="1">Uncharacterized protein</fullName>
    </submittedName>
</protein>
<organism evidence="1 2">
    <name type="scientific">Sporomusa ovata</name>
    <dbReference type="NCBI Taxonomy" id="2378"/>
    <lineage>
        <taxon>Bacteria</taxon>
        <taxon>Bacillati</taxon>
        <taxon>Bacillota</taxon>
        <taxon>Negativicutes</taxon>
        <taxon>Selenomonadales</taxon>
        <taxon>Sporomusaceae</taxon>
        <taxon>Sporomusa</taxon>
    </lineage>
</organism>
<name>A0A0U1KY94_9FIRM</name>
<accession>A0A0U1KY94</accession>